<comment type="caution">
    <text evidence="2">The sequence shown here is derived from an EMBL/GenBank/DDBJ whole genome shotgun (WGS) entry which is preliminary data.</text>
</comment>
<feature type="transmembrane region" description="Helical" evidence="1">
    <location>
        <begin position="148"/>
        <end position="170"/>
    </location>
</feature>
<evidence type="ECO:0000313" key="2">
    <source>
        <dbReference type="EMBL" id="TJY66699.1"/>
    </source>
</evidence>
<proteinExistence type="predicted"/>
<gene>
    <name evidence="2" type="ORF">FAZ19_07205</name>
</gene>
<evidence type="ECO:0000256" key="1">
    <source>
        <dbReference type="SAM" id="Phobius"/>
    </source>
</evidence>
<dbReference type="OrthoDB" id="1494372at2"/>
<keyword evidence="1" id="KW-1133">Transmembrane helix</keyword>
<keyword evidence="1" id="KW-0812">Transmembrane</keyword>
<evidence type="ECO:0000313" key="3">
    <source>
        <dbReference type="Proteomes" id="UP000309872"/>
    </source>
</evidence>
<organism evidence="2 3">
    <name type="scientific">Sphingobacterium alkalisoli</name>
    <dbReference type="NCBI Taxonomy" id="1874115"/>
    <lineage>
        <taxon>Bacteria</taxon>
        <taxon>Pseudomonadati</taxon>
        <taxon>Bacteroidota</taxon>
        <taxon>Sphingobacteriia</taxon>
        <taxon>Sphingobacteriales</taxon>
        <taxon>Sphingobacteriaceae</taxon>
        <taxon>Sphingobacterium</taxon>
    </lineage>
</organism>
<protein>
    <submittedName>
        <fullName evidence="2">Uncharacterized protein</fullName>
    </submittedName>
</protein>
<accession>A0A4V5LYN8</accession>
<dbReference type="RefSeq" id="WP_136820048.1">
    <property type="nucleotide sequence ID" value="NZ_BMJX01000002.1"/>
</dbReference>
<name>A0A4V5LYN8_9SPHI</name>
<keyword evidence="3" id="KW-1185">Reference proteome</keyword>
<reference evidence="2 3" key="1">
    <citation type="submission" date="2019-04" db="EMBL/GenBank/DDBJ databases">
        <title>Sphingobacterium olei sp. nov., isolated from oil-contaminated soil.</title>
        <authorList>
            <person name="Liu B."/>
        </authorList>
    </citation>
    <scope>NUCLEOTIDE SEQUENCE [LARGE SCALE GENOMIC DNA]</scope>
    <source>
        <strain evidence="2 3">Y3L14</strain>
    </source>
</reference>
<dbReference type="EMBL" id="SUKA01000002">
    <property type="protein sequence ID" value="TJY66699.1"/>
    <property type="molecule type" value="Genomic_DNA"/>
</dbReference>
<feature type="transmembrane region" description="Helical" evidence="1">
    <location>
        <begin position="64"/>
        <end position="85"/>
    </location>
</feature>
<sequence>MSDNNLEKDENPSAEELQKYENSLQLVFYEGQISWQMNVLFVGLNIGIGTILQSKLENFDRLGTLTVVLSIIGLIINTFWLGTFFRNNRYYEFRMAQARSAEPEQFNLVNGAGFKFSNGQKITFPATSSVEKSKHKLSSFEQLCSNKMAILVSIICFLGGFLFLLIASLIPSIKVLCK</sequence>
<dbReference type="Proteomes" id="UP000309872">
    <property type="component" value="Unassembled WGS sequence"/>
</dbReference>
<dbReference type="AlphaFoldDB" id="A0A4V5LYN8"/>
<keyword evidence="1" id="KW-0472">Membrane</keyword>